<gene>
    <name evidence="2" type="ORF">A4A58_25150</name>
</gene>
<keyword evidence="3" id="KW-1185">Reference proteome</keyword>
<feature type="transmembrane region" description="Helical" evidence="1">
    <location>
        <begin position="41"/>
        <end position="59"/>
    </location>
</feature>
<dbReference type="RefSeq" id="WP_068731742.1">
    <property type="nucleotide sequence ID" value="NZ_LVYV01000007.1"/>
</dbReference>
<sequence length="62" mass="6963">MFMIASILTVAAGVFYAASINNNGWAMQVCRYGDIFCMNPSWLVIAAVLSIIWAFFLRVDRL</sequence>
<keyword evidence="1" id="KW-0472">Membrane</keyword>
<accession>A0A163ZUW8</accession>
<evidence type="ECO:0000313" key="3">
    <source>
        <dbReference type="Proteomes" id="UP000076574"/>
    </source>
</evidence>
<dbReference type="EMBL" id="LVYV01000007">
    <property type="protein sequence ID" value="KZD23890.1"/>
    <property type="molecule type" value="Genomic_DNA"/>
</dbReference>
<name>A0A163ZUW8_9BRAD</name>
<protein>
    <submittedName>
        <fullName evidence="2">Uncharacterized protein</fullName>
    </submittedName>
</protein>
<reference evidence="2 3" key="1">
    <citation type="submission" date="2016-03" db="EMBL/GenBank/DDBJ databases">
        <title>Microsymbionts genomes from the relict species Vavilovia formosa (Stev.) Fed.</title>
        <authorList>
            <person name="Kopat V."/>
            <person name="Chirak E."/>
            <person name="Kimeklis A."/>
            <person name="Andronov E."/>
        </authorList>
    </citation>
    <scope>NUCLEOTIDE SEQUENCE [LARGE SCALE GENOMIC DNA]</scope>
    <source>
        <strain evidence="2 3">Vaf07</strain>
    </source>
</reference>
<dbReference type="Proteomes" id="UP000076574">
    <property type="component" value="Unassembled WGS sequence"/>
</dbReference>
<evidence type="ECO:0000313" key="2">
    <source>
        <dbReference type="EMBL" id="KZD23890.1"/>
    </source>
</evidence>
<comment type="caution">
    <text evidence="2">The sequence shown here is derived from an EMBL/GenBank/DDBJ whole genome shotgun (WGS) entry which is preliminary data.</text>
</comment>
<evidence type="ECO:0000256" key="1">
    <source>
        <dbReference type="SAM" id="Phobius"/>
    </source>
</evidence>
<keyword evidence="1" id="KW-1133">Transmembrane helix</keyword>
<keyword evidence="1" id="KW-0812">Transmembrane</keyword>
<organism evidence="2 3">
    <name type="scientific">Tardiphaga robiniae</name>
    <dbReference type="NCBI Taxonomy" id="943830"/>
    <lineage>
        <taxon>Bacteria</taxon>
        <taxon>Pseudomonadati</taxon>
        <taxon>Pseudomonadota</taxon>
        <taxon>Alphaproteobacteria</taxon>
        <taxon>Hyphomicrobiales</taxon>
        <taxon>Nitrobacteraceae</taxon>
        <taxon>Tardiphaga</taxon>
    </lineage>
</organism>
<proteinExistence type="predicted"/>
<dbReference type="OrthoDB" id="8253942at2"/>
<dbReference type="AlphaFoldDB" id="A0A163ZUW8"/>